<evidence type="ECO:0000313" key="3">
    <source>
        <dbReference type="Proteomes" id="UP000692954"/>
    </source>
</evidence>
<keyword evidence="3" id="KW-1185">Reference proteome</keyword>
<evidence type="ECO:0000256" key="1">
    <source>
        <dbReference type="SAM" id="MobiDB-lite"/>
    </source>
</evidence>
<dbReference type="Proteomes" id="UP000692954">
    <property type="component" value="Unassembled WGS sequence"/>
</dbReference>
<sequence>MNIINQNDTINSESESNITLPNNSHQAQPINIVNQIMDEQIIPQFNLFQYNIQEKSVVLHLNQKISINKRLLKTNRRKYKKSLNRHNLLKIIAQQDLSDLF</sequence>
<dbReference type="EMBL" id="CAJJDN010000118">
    <property type="protein sequence ID" value="CAD8118756.1"/>
    <property type="molecule type" value="Genomic_DNA"/>
</dbReference>
<organism evidence="2 3">
    <name type="scientific">Paramecium sonneborni</name>
    <dbReference type="NCBI Taxonomy" id="65129"/>
    <lineage>
        <taxon>Eukaryota</taxon>
        <taxon>Sar</taxon>
        <taxon>Alveolata</taxon>
        <taxon>Ciliophora</taxon>
        <taxon>Intramacronucleata</taxon>
        <taxon>Oligohymenophorea</taxon>
        <taxon>Peniculida</taxon>
        <taxon>Parameciidae</taxon>
        <taxon>Paramecium</taxon>
    </lineage>
</organism>
<gene>
    <name evidence="2" type="ORF">PSON_ATCC_30995.1.T1180127</name>
</gene>
<dbReference type="AlphaFoldDB" id="A0A8S1QSM2"/>
<protein>
    <submittedName>
        <fullName evidence="2">Uncharacterized protein</fullName>
    </submittedName>
</protein>
<comment type="caution">
    <text evidence="2">The sequence shown here is derived from an EMBL/GenBank/DDBJ whole genome shotgun (WGS) entry which is preliminary data.</text>
</comment>
<name>A0A8S1QSM2_9CILI</name>
<accession>A0A8S1QSM2</accession>
<proteinExistence type="predicted"/>
<evidence type="ECO:0000313" key="2">
    <source>
        <dbReference type="EMBL" id="CAD8118756.1"/>
    </source>
</evidence>
<feature type="region of interest" description="Disordered" evidence="1">
    <location>
        <begin position="1"/>
        <end position="24"/>
    </location>
</feature>
<reference evidence="2" key="1">
    <citation type="submission" date="2021-01" db="EMBL/GenBank/DDBJ databases">
        <authorList>
            <consortium name="Genoscope - CEA"/>
            <person name="William W."/>
        </authorList>
    </citation>
    <scope>NUCLEOTIDE SEQUENCE</scope>
</reference>